<gene>
    <name evidence="1" type="primary">bioC_2</name>
    <name evidence="1" type="ORF">Pla133_41780</name>
</gene>
<dbReference type="PANTHER" id="PTHR43861:SF6">
    <property type="entry name" value="METHYLTRANSFERASE TYPE 11"/>
    <property type="match status" value="1"/>
</dbReference>
<dbReference type="InterPro" id="IPR029063">
    <property type="entry name" value="SAM-dependent_MTases_sf"/>
</dbReference>
<name>A0A518BQ12_9BACT</name>
<dbReference type="CDD" id="cd02440">
    <property type="entry name" value="AdoMet_MTases"/>
    <property type="match status" value="1"/>
</dbReference>
<proteinExistence type="predicted"/>
<sequence length="307" mass="33746">MIELPGLARSIPETALQDVPCGLCGSAARETKFTDGPFSVVTCSDCGLTYVTPRLADGALIDEVYNEGYWSSSAAKDRGYTDYRSDAPLYLRTYRKRLSVIRRHFARPGRVLDVGCAAGYFLSVMQSEGWDVTGLEPSDAIRPQAAERIGAQNVRAGLLGQVDLPKGHYDLITFWDVIEHIPDVVGALKVAREHLAPGGKLLIETQNVDSRAAAMLGKAWQHYKHAEHIYHFNPKTLGRVMDEAGFQVLENTPRLGGKYVSLGFVVERSQRLHPALSFVLSPLKLVAKSAVYVNLFDEMIVVAEPAS</sequence>
<evidence type="ECO:0000313" key="1">
    <source>
        <dbReference type="EMBL" id="QDU69062.1"/>
    </source>
</evidence>
<dbReference type="KEGG" id="pbap:Pla133_41780"/>
<keyword evidence="1" id="KW-0489">Methyltransferase</keyword>
<organism evidence="1 2">
    <name type="scientific">Engelhardtia mirabilis</name>
    <dbReference type="NCBI Taxonomy" id="2528011"/>
    <lineage>
        <taxon>Bacteria</taxon>
        <taxon>Pseudomonadati</taxon>
        <taxon>Planctomycetota</taxon>
        <taxon>Planctomycetia</taxon>
        <taxon>Planctomycetia incertae sedis</taxon>
        <taxon>Engelhardtia</taxon>
    </lineage>
</organism>
<dbReference type="GO" id="GO:0102130">
    <property type="term" value="F:malonyl-CoA methyltransferase activity"/>
    <property type="evidence" value="ECO:0007669"/>
    <property type="project" value="UniProtKB-EC"/>
</dbReference>
<dbReference type="Proteomes" id="UP000316921">
    <property type="component" value="Chromosome"/>
</dbReference>
<reference evidence="1 2" key="1">
    <citation type="submission" date="2019-02" db="EMBL/GenBank/DDBJ databases">
        <title>Deep-cultivation of Planctomycetes and their phenomic and genomic characterization uncovers novel biology.</title>
        <authorList>
            <person name="Wiegand S."/>
            <person name="Jogler M."/>
            <person name="Boedeker C."/>
            <person name="Pinto D."/>
            <person name="Vollmers J."/>
            <person name="Rivas-Marin E."/>
            <person name="Kohn T."/>
            <person name="Peeters S.H."/>
            <person name="Heuer A."/>
            <person name="Rast P."/>
            <person name="Oberbeckmann S."/>
            <person name="Bunk B."/>
            <person name="Jeske O."/>
            <person name="Meyerdierks A."/>
            <person name="Storesund J.E."/>
            <person name="Kallscheuer N."/>
            <person name="Luecker S."/>
            <person name="Lage O.M."/>
            <person name="Pohl T."/>
            <person name="Merkel B.J."/>
            <person name="Hornburger P."/>
            <person name="Mueller R.-W."/>
            <person name="Bruemmer F."/>
            <person name="Labrenz M."/>
            <person name="Spormann A.M."/>
            <person name="Op den Camp H."/>
            <person name="Overmann J."/>
            <person name="Amann R."/>
            <person name="Jetten M.S.M."/>
            <person name="Mascher T."/>
            <person name="Medema M.H."/>
            <person name="Devos D.P."/>
            <person name="Kaster A.-K."/>
            <person name="Ovreas L."/>
            <person name="Rohde M."/>
            <person name="Galperin M.Y."/>
            <person name="Jogler C."/>
        </authorList>
    </citation>
    <scope>NUCLEOTIDE SEQUENCE [LARGE SCALE GENOMIC DNA]</scope>
    <source>
        <strain evidence="1 2">Pla133</strain>
    </source>
</reference>
<protein>
    <submittedName>
        <fullName evidence="1">Malonyl-[acyl-carrier protein] O-methyltransferase</fullName>
        <ecNumber evidence="1">2.1.1.197</ecNumber>
    </submittedName>
</protein>
<evidence type="ECO:0000313" key="2">
    <source>
        <dbReference type="Proteomes" id="UP000316921"/>
    </source>
</evidence>
<dbReference type="SUPFAM" id="SSF53335">
    <property type="entry name" value="S-adenosyl-L-methionine-dependent methyltransferases"/>
    <property type="match status" value="1"/>
</dbReference>
<keyword evidence="1" id="KW-0808">Transferase</keyword>
<dbReference type="EC" id="2.1.1.197" evidence="1"/>
<accession>A0A518BQ12</accession>
<dbReference type="RefSeq" id="WP_145068619.1">
    <property type="nucleotide sequence ID" value="NZ_CP036287.1"/>
</dbReference>
<dbReference type="PANTHER" id="PTHR43861">
    <property type="entry name" value="TRANS-ACONITATE 2-METHYLTRANSFERASE-RELATED"/>
    <property type="match status" value="1"/>
</dbReference>
<dbReference type="Gene3D" id="3.40.50.150">
    <property type="entry name" value="Vaccinia Virus protein VP39"/>
    <property type="match status" value="1"/>
</dbReference>
<dbReference type="GO" id="GO:0032259">
    <property type="term" value="P:methylation"/>
    <property type="evidence" value="ECO:0007669"/>
    <property type="project" value="UniProtKB-KW"/>
</dbReference>
<keyword evidence="2" id="KW-1185">Reference proteome</keyword>
<dbReference type="AlphaFoldDB" id="A0A518BQ12"/>
<dbReference type="Pfam" id="PF13489">
    <property type="entry name" value="Methyltransf_23"/>
    <property type="match status" value="1"/>
</dbReference>
<dbReference type="EMBL" id="CP036287">
    <property type="protein sequence ID" value="QDU69062.1"/>
    <property type="molecule type" value="Genomic_DNA"/>
</dbReference>